<dbReference type="OrthoDB" id="964875at2"/>
<dbReference type="InterPro" id="IPR019270">
    <property type="entry name" value="DUF2283"/>
</dbReference>
<protein>
    <submittedName>
        <fullName evidence="1">DUF2283 domain-containing protein</fullName>
    </submittedName>
</protein>
<proteinExistence type="predicted"/>
<gene>
    <name evidence="1" type="ORF">C7H19_13215</name>
</gene>
<reference evidence="1 2" key="1">
    <citation type="submission" date="2018-03" db="EMBL/GenBank/DDBJ databases">
        <title>The ancient ancestry and fast evolution of plastids.</title>
        <authorList>
            <person name="Moore K.R."/>
            <person name="Magnabosco C."/>
            <person name="Momper L."/>
            <person name="Gold D.A."/>
            <person name="Bosak T."/>
            <person name="Fournier G.P."/>
        </authorList>
    </citation>
    <scope>NUCLEOTIDE SEQUENCE [LARGE SCALE GENOMIC DNA]</scope>
    <source>
        <strain evidence="1 2">CCALA 016</strain>
    </source>
</reference>
<dbReference type="RefSeq" id="WP_106457350.1">
    <property type="nucleotide sequence ID" value="NZ_PXOH01000013.1"/>
</dbReference>
<reference evidence="1 2" key="2">
    <citation type="submission" date="2018-03" db="EMBL/GenBank/DDBJ databases">
        <authorList>
            <person name="Keele B.F."/>
        </authorList>
    </citation>
    <scope>NUCLEOTIDE SEQUENCE [LARGE SCALE GENOMIC DNA]</scope>
    <source>
        <strain evidence="1 2">CCALA 016</strain>
    </source>
</reference>
<accession>A0A2T1LX07</accession>
<organism evidence="1 2">
    <name type="scientific">Aphanothece hegewaldii CCALA 016</name>
    <dbReference type="NCBI Taxonomy" id="2107694"/>
    <lineage>
        <taxon>Bacteria</taxon>
        <taxon>Bacillati</taxon>
        <taxon>Cyanobacteriota</taxon>
        <taxon>Cyanophyceae</taxon>
        <taxon>Oscillatoriophycideae</taxon>
        <taxon>Chroococcales</taxon>
        <taxon>Aphanothecaceae</taxon>
        <taxon>Aphanothece</taxon>
    </lineage>
</organism>
<evidence type="ECO:0000313" key="2">
    <source>
        <dbReference type="Proteomes" id="UP000239001"/>
    </source>
</evidence>
<dbReference type="AlphaFoldDB" id="A0A2T1LX07"/>
<dbReference type="Pfam" id="PF10049">
    <property type="entry name" value="DUF2283"/>
    <property type="match status" value="1"/>
</dbReference>
<comment type="caution">
    <text evidence="1">The sequence shown here is derived from an EMBL/GenBank/DDBJ whole genome shotgun (WGS) entry which is preliminary data.</text>
</comment>
<dbReference type="Proteomes" id="UP000239001">
    <property type="component" value="Unassembled WGS sequence"/>
</dbReference>
<keyword evidence="2" id="KW-1185">Reference proteome</keyword>
<dbReference type="EMBL" id="PXOH01000013">
    <property type="protein sequence ID" value="PSF36682.1"/>
    <property type="molecule type" value="Genomic_DNA"/>
</dbReference>
<evidence type="ECO:0000313" key="1">
    <source>
        <dbReference type="EMBL" id="PSF36682.1"/>
    </source>
</evidence>
<sequence length="68" mass="7954">MEAIKIYYDEQGKTLTVWFDNPQKEFLTEEISEEVALIKDKEGHIIGVERLNYSLEKTDKSTIEFISV</sequence>
<name>A0A2T1LX07_9CHRO</name>